<dbReference type="InterPro" id="IPR036691">
    <property type="entry name" value="Endo/exonu/phosph_ase_sf"/>
</dbReference>
<evidence type="ECO:0000259" key="1">
    <source>
        <dbReference type="Pfam" id="PF03372"/>
    </source>
</evidence>
<evidence type="ECO:0000313" key="3">
    <source>
        <dbReference type="Proteomes" id="UP001302949"/>
    </source>
</evidence>
<keyword evidence="3" id="KW-1185">Reference proteome</keyword>
<name>A0ABU5QFT7_9BACT</name>
<dbReference type="RefSeq" id="WP_323298653.1">
    <property type="nucleotide sequence ID" value="NZ_JAYFUM010000028.1"/>
</dbReference>
<organism evidence="2 3">
    <name type="scientific">Arcicella rigui</name>
    <dbReference type="NCBI Taxonomy" id="797020"/>
    <lineage>
        <taxon>Bacteria</taxon>
        <taxon>Pseudomonadati</taxon>
        <taxon>Bacteroidota</taxon>
        <taxon>Cytophagia</taxon>
        <taxon>Cytophagales</taxon>
        <taxon>Flectobacillaceae</taxon>
        <taxon>Arcicella</taxon>
    </lineage>
</organism>
<protein>
    <submittedName>
        <fullName evidence="2">Endonuclease/exonuclease/phosphatase family protein</fullName>
    </submittedName>
</protein>
<dbReference type="Pfam" id="PF03372">
    <property type="entry name" value="Exo_endo_phos"/>
    <property type="match status" value="1"/>
</dbReference>
<evidence type="ECO:0000313" key="2">
    <source>
        <dbReference type="EMBL" id="MEA5141497.1"/>
    </source>
</evidence>
<keyword evidence="2" id="KW-0378">Hydrolase</keyword>
<dbReference type="Proteomes" id="UP001302949">
    <property type="component" value="Unassembled WGS sequence"/>
</dbReference>
<gene>
    <name evidence="2" type="ORF">VB248_20250</name>
</gene>
<dbReference type="GO" id="GO:0004519">
    <property type="term" value="F:endonuclease activity"/>
    <property type="evidence" value="ECO:0007669"/>
    <property type="project" value="UniProtKB-KW"/>
</dbReference>
<comment type="caution">
    <text evidence="2">The sequence shown here is derived from an EMBL/GenBank/DDBJ whole genome shotgun (WGS) entry which is preliminary data.</text>
</comment>
<dbReference type="SUPFAM" id="SSF56219">
    <property type="entry name" value="DNase I-like"/>
    <property type="match status" value="1"/>
</dbReference>
<sequence>MKVYRDSLIENSDTINIAFWNINKKELSDLLVEFTHENNVDILCLAEVHENTVSEFIKKINSFDANDYKQITASKDKVIVISRYPEDNFIDKSNLYSSKRFTAHYFQIPLLIEFNLITLHFHSKQNWSDISQAMECATLAQAIREIEKNTQSSNTIVIGDFNMNPFEIGMLSTNGFHAIPDLALANQSKSRKVDDVHYPFFYNPMWNFFGDFQEPSGTFYYRSSQSISYEWHIFDQVIFRPSVAEYLDDNYMEIITKVFTESLLSPLKRPDSKLYSDHLPIIFKLNTRKKWQLQQ</sequence>
<dbReference type="Gene3D" id="3.60.10.10">
    <property type="entry name" value="Endonuclease/exonuclease/phosphatase"/>
    <property type="match status" value="1"/>
</dbReference>
<keyword evidence="2" id="KW-0255">Endonuclease</keyword>
<reference evidence="2 3" key="1">
    <citation type="submission" date="2023-12" db="EMBL/GenBank/DDBJ databases">
        <title>Novel species of the genus Arcicella isolated from rivers.</title>
        <authorList>
            <person name="Lu H."/>
        </authorList>
    </citation>
    <scope>NUCLEOTIDE SEQUENCE [LARGE SCALE GENOMIC DNA]</scope>
    <source>
        <strain evidence="2 3">KCTC 23307</strain>
    </source>
</reference>
<feature type="domain" description="Endonuclease/exonuclease/phosphatase" evidence="1">
    <location>
        <begin position="19"/>
        <end position="206"/>
    </location>
</feature>
<proteinExistence type="predicted"/>
<dbReference type="EMBL" id="JAYFUM010000028">
    <property type="protein sequence ID" value="MEA5141497.1"/>
    <property type="molecule type" value="Genomic_DNA"/>
</dbReference>
<keyword evidence="2" id="KW-0540">Nuclease</keyword>
<dbReference type="InterPro" id="IPR005135">
    <property type="entry name" value="Endo/exonuclease/phosphatase"/>
</dbReference>
<accession>A0ABU5QFT7</accession>